<dbReference type="AlphaFoldDB" id="A0A5Q2F089"/>
<evidence type="ECO:0000256" key="8">
    <source>
        <dbReference type="ARBA" id="ARBA00022801"/>
    </source>
</evidence>
<evidence type="ECO:0000313" key="12">
    <source>
        <dbReference type="EMBL" id="QGF19369.1"/>
    </source>
</evidence>
<dbReference type="GO" id="GO:0046872">
    <property type="term" value="F:metal ion binding"/>
    <property type="evidence" value="ECO:0007669"/>
    <property type="project" value="UniProtKB-KW"/>
</dbReference>
<evidence type="ECO:0000256" key="9">
    <source>
        <dbReference type="ARBA" id="ARBA00023124"/>
    </source>
</evidence>
<keyword evidence="10" id="KW-0238">DNA-binding</keyword>
<dbReference type="EMBL" id="MN328278">
    <property type="protein sequence ID" value="QGF19369.1"/>
    <property type="molecule type" value="Genomic_DNA"/>
</dbReference>
<evidence type="ECO:0000256" key="6">
    <source>
        <dbReference type="ARBA" id="ARBA00022741"/>
    </source>
</evidence>
<dbReference type="Gene3D" id="3.40.1310.20">
    <property type="match status" value="1"/>
</dbReference>
<dbReference type="GO" id="GO:0016779">
    <property type="term" value="F:nucleotidyltransferase activity"/>
    <property type="evidence" value="ECO:0007669"/>
    <property type="project" value="UniProtKB-KW"/>
</dbReference>
<evidence type="ECO:0000256" key="3">
    <source>
        <dbReference type="ARBA" id="ARBA00022705"/>
    </source>
</evidence>
<evidence type="ECO:0000259" key="11">
    <source>
        <dbReference type="PROSITE" id="PS52020"/>
    </source>
</evidence>
<keyword evidence="7" id="KW-0255">Endonuclease</keyword>
<keyword evidence="2" id="KW-0548">Nucleotidyltransferase</keyword>
<sequence>MTARNYVFTKHFTGNDEISAVDEASWEAGNLSEHFSDPLFKYVIVNVERCPQTEGIHWQGYTELTSSVRFTQVKAKAPILADAHFERRRGTRDEAREYCMKEDTQIAGPFEYGVFDDGQGTRSDLAEVAKAIAEGASELEISQLYPEHYIRYHKGIKALMAMQHKEADPDPDFVTRPWQEHLMALLTSEVADDRTIYWVTDTIGGKGKTRLATHLISMHHGFPLSGKMPDMVYAYMSRCNQHRYPRVAIFDISRAAQEYSGHLYSMAEHLKSGRLFNTKWESQHFTFPTPHVVFFSNTSWDRSKLSLDRVVEIDLNNPMWL</sequence>
<accession>A0A5Q2F089</accession>
<evidence type="ECO:0000256" key="7">
    <source>
        <dbReference type="ARBA" id="ARBA00022759"/>
    </source>
</evidence>
<keyword evidence="6" id="KW-0547">Nucleotide-binding</keyword>
<name>A0A5Q2F089_9ZZZZ</name>
<dbReference type="PROSITE" id="PS52020">
    <property type="entry name" value="CRESS_DNA_REP"/>
    <property type="match status" value="1"/>
</dbReference>
<evidence type="ECO:0000256" key="2">
    <source>
        <dbReference type="ARBA" id="ARBA00022695"/>
    </source>
</evidence>
<evidence type="ECO:0000256" key="10">
    <source>
        <dbReference type="ARBA" id="ARBA00023125"/>
    </source>
</evidence>
<evidence type="ECO:0000256" key="5">
    <source>
        <dbReference type="ARBA" id="ARBA00022723"/>
    </source>
</evidence>
<dbReference type="InterPro" id="IPR049912">
    <property type="entry name" value="CRESS_DNA_REP"/>
</dbReference>
<dbReference type="GO" id="GO:0003677">
    <property type="term" value="F:DNA binding"/>
    <property type="evidence" value="ECO:0007669"/>
    <property type="project" value="UniProtKB-KW"/>
</dbReference>
<reference evidence="12" key="1">
    <citation type="journal article" date="2019" name="Viruses">
        <title>Single-stranded DNA viruses in Antarctic cryoconite holes.</title>
        <authorList>
            <person name="Sommers P."/>
            <person name="Fontenele R.S."/>
            <person name="Kringen T."/>
            <person name="Kaberger S."/>
            <person name="Porazinska D.L."/>
            <person name="Darcy J.L."/>
            <person name="Schmidt S.K."/>
            <person name="Varsani A."/>
        </authorList>
    </citation>
    <scope>NUCLEOTIDE SEQUENCE</scope>
    <source>
        <strain evidence="12">COCH21_V_39</strain>
    </source>
</reference>
<dbReference type="GO" id="GO:0004519">
    <property type="term" value="F:endonuclease activity"/>
    <property type="evidence" value="ECO:0007669"/>
    <property type="project" value="UniProtKB-KW"/>
</dbReference>
<dbReference type="GO" id="GO:0006260">
    <property type="term" value="P:DNA replication"/>
    <property type="evidence" value="ECO:0007669"/>
    <property type="project" value="UniProtKB-KW"/>
</dbReference>
<keyword evidence="8" id="KW-0378">Hydrolase</keyword>
<keyword evidence="5" id="KW-0479">Metal-binding</keyword>
<keyword evidence="3" id="KW-0235">DNA replication</keyword>
<keyword evidence="9" id="KW-0190">Covalent protein-DNA linkage</keyword>
<evidence type="ECO:0000256" key="4">
    <source>
        <dbReference type="ARBA" id="ARBA00022722"/>
    </source>
</evidence>
<feature type="domain" description="CRESS-DNA virus Rep endonuclease" evidence="11">
    <location>
        <begin position="1"/>
        <end position="115"/>
    </location>
</feature>
<keyword evidence="4" id="KW-0540">Nuclease</keyword>
<dbReference type="Pfam" id="PF02407">
    <property type="entry name" value="Viral_Rep"/>
    <property type="match status" value="1"/>
</dbReference>
<organism evidence="12">
    <name type="scientific">Antarctic circular DNA molecule</name>
    <dbReference type="NCBI Taxonomy" id="2664238"/>
    <lineage>
        <taxon>unclassified sequences</taxon>
    </lineage>
</organism>
<dbReference type="GO" id="GO:0016787">
    <property type="term" value="F:hydrolase activity"/>
    <property type="evidence" value="ECO:0007669"/>
    <property type="project" value="UniProtKB-KW"/>
</dbReference>
<dbReference type="GO" id="GO:0000166">
    <property type="term" value="F:nucleotide binding"/>
    <property type="evidence" value="ECO:0007669"/>
    <property type="project" value="UniProtKB-KW"/>
</dbReference>
<gene>
    <name evidence="12" type="primary">rep</name>
</gene>
<protein>
    <submittedName>
        <fullName evidence="12">Replication associated protein</fullName>
    </submittedName>
</protein>
<proteinExistence type="predicted"/>
<evidence type="ECO:0000256" key="1">
    <source>
        <dbReference type="ARBA" id="ARBA00022679"/>
    </source>
</evidence>
<keyword evidence="1" id="KW-0808">Transferase</keyword>